<dbReference type="GO" id="GO:0030170">
    <property type="term" value="F:pyridoxal phosphate binding"/>
    <property type="evidence" value="ECO:0007669"/>
    <property type="project" value="InterPro"/>
</dbReference>
<dbReference type="SUPFAM" id="SSF50800">
    <property type="entry name" value="PK beta-barrel domain-like"/>
    <property type="match status" value="1"/>
</dbReference>
<dbReference type="GO" id="GO:0030151">
    <property type="term" value="F:molybdenum ion binding"/>
    <property type="evidence" value="ECO:0007669"/>
    <property type="project" value="InterPro"/>
</dbReference>
<sequence>MSARLVSLNVGLPQPLAYRDTHVPSGIRKRPVSEALTLGATGLAGDGQADLRVHGGPDKAVCVYPIEHYAAWKDRLGRDLEVPAFGENFTVSGLLEENVCLHDVFRIGTATVQVSQPRQPCFKLSALHGEPKMSLWVQQAGLTGFYFRVLEAGRVAPGDRFELLERGPREASIEEINRLLHRDRSDTAAMRHLLALGVLAASNIREFERRLEGGGSDPLRRLEGPAAQVRER</sequence>
<dbReference type="InterPro" id="IPR011037">
    <property type="entry name" value="Pyrv_Knase-like_insert_dom_sf"/>
</dbReference>
<dbReference type="EMBL" id="JACHHG010000009">
    <property type="protein sequence ID" value="MBB6099111.1"/>
    <property type="molecule type" value="Genomic_DNA"/>
</dbReference>
<dbReference type="PROSITE" id="PS51340">
    <property type="entry name" value="MOSC"/>
    <property type="match status" value="1"/>
</dbReference>
<dbReference type="Pfam" id="PF03473">
    <property type="entry name" value="MOSC"/>
    <property type="match status" value="1"/>
</dbReference>
<dbReference type="InterPro" id="IPR005163">
    <property type="entry name" value="Tri_helical_YiiM-like"/>
</dbReference>
<accession>A0A841I006</accession>
<protein>
    <submittedName>
        <fullName evidence="2">MOSC domain-containing protein YiiM</fullName>
    </submittedName>
</protein>
<organism evidence="2 3">
    <name type="scientific">Deinobacterium chartae</name>
    <dbReference type="NCBI Taxonomy" id="521158"/>
    <lineage>
        <taxon>Bacteria</taxon>
        <taxon>Thermotogati</taxon>
        <taxon>Deinococcota</taxon>
        <taxon>Deinococci</taxon>
        <taxon>Deinococcales</taxon>
        <taxon>Deinococcaceae</taxon>
        <taxon>Deinobacterium</taxon>
    </lineage>
</organism>
<dbReference type="InterPro" id="IPR052353">
    <property type="entry name" value="Benzoxazolinone_Detox_Enz"/>
</dbReference>
<reference evidence="2 3" key="1">
    <citation type="submission" date="2020-08" db="EMBL/GenBank/DDBJ databases">
        <title>Genomic Encyclopedia of Type Strains, Phase IV (KMG-IV): sequencing the most valuable type-strain genomes for metagenomic binning, comparative biology and taxonomic classification.</title>
        <authorList>
            <person name="Goeker M."/>
        </authorList>
    </citation>
    <scope>NUCLEOTIDE SEQUENCE [LARGE SCALE GENOMIC DNA]</scope>
    <source>
        <strain evidence="2 3">DSM 21458</strain>
    </source>
</reference>
<dbReference type="InterPro" id="IPR005302">
    <property type="entry name" value="MoCF_Sase_C"/>
</dbReference>
<dbReference type="GO" id="GO:0003824">
    <property type="term" value="F:catalytic activity"/>
    <property type="evidence" value="ECO:0007669"/>
    <property type="project" value="InterPro"/>
</dbReference>
<dbReference type="AlphaFoldDB" id="A0A841I006"/>
<dbReference type="Gene3D" id="2.40.33.20">
    <property type="entry name" value="PK beta-barrel domain-like"/>
    <property type="match status" value="1"/>
</dbReference>
<dbReference type="Proteomes" id="UP000569951">
    <property type="component" value="Unassembled WGS sequence"/>
</dbReference>
<evidence type="ECO:0000313" key="3">
    <source>
        <dbReference type="Proteomes" id="UP000569951"/>
    </source>
</evidence>
<gene>
    <name evidence="2" type="ORF">HNR42_002547</name>
</gene>
<proteinExistence type="predicted"/>
<dbReference type="RefSeq" id="WP_183987863.1">
    <property type="nucleotide sequence ID" value="NZ_JACHHG010000009.1"/>
</dbReference>
<dbReference type="PANTHER" id="PTHR30212:SF4">
    <property type="entry name" value="MOSC DOMAIN-CONTAINING PROTEIN"/>
    <property type="match status" value="1"/>
</dbReference>
<evidence type="ECO:0000313" key="2">
    <source>
        <dbReference type="EMBL" id="MBB6099111.1"/>
    </source>
</evidence>
<dbReference type="Pfam" id="PF03475">
    <property type="entry name" value="YiiM_3-alpha"/>
    <property type="match status" value="1"/>
</dbReference>
<name>A0A841I006_9DEIO</name>
<evidence type="ECO:0000259" key="1">
    <source>
        <dbReference type="PROSITE" id="PS51340"/>
    </source>
</evidence>
<dbReference type="PANTHER" id="PTHR30212">
    <property type="entry name" value="PROTEIN YIIM"/>
    <property type="match status" value="1"/>
</dbReference>
<feature type="domain" description="MOSC" evidence="1">
    <location>
        <begin position="30"/>
        <end position="164"/>
    </location>
</feature>
<keyword evidence="3" id="KW-1185">Reference proteome</keyword>
<comment type="caution">
    <text evidence="2">The sequence shown here is derived from an EMBL/GenBank/DDBJ whole genome shotgun (WGS) entry which is preliminary data.</text>
</comment>